<accession>A0A512HQ89</accession>
<dbReference type="Proteomes" id="UP000321717">
    <property type="component" value="Unassembled WGS sequence"/>
</dbReference>
<dbReference type="EMBL" id="BJZP01000048">
    <property type="protein sequence ID" value="GEO87520.1"/>
    <property type="molecule type" value="Genomic_DNA"/>
</dbReference>
<organism evidence="1 2">
    <name type="scientific">Ciceribacter naphthalenivorans</name>
    <dbReference type="NCBI Taxonomy" id="1118451"/>
    <lineage>
        <taxon>Bacteria</taxon>
        <taxon>Pseudomonadati</taxon>
        <taxon>Pseudomonadota</taxon>
        <taxon>Alphaproteobacteria</taxon>
        <taxon>Hyphomicrobiales</taxon>
        <taxon>Rhizobiaceae</taxon>
        <taxon>Ciceribacter</taxon>
    </lineage>
</organism>
<keyword evidence="2" id="KW-1185">Reference proteome</keyword>
<dbReference type="RefSeq" id="WP_147182311.1">
    <property type="nucleotide sequence ID" value="NZ_BJZP01000048.1"/>
</dbReference>
<protein>
    <submittedName>
        <fullName evidence="1">Uncharacterized protein</fullName>
    </submittedName>
</protein>
<evidence type="ECO:0000313" key="2">
    <source>
        <dbReference type="Proteomes" id="UP000321717"/>
    </source>
</evidence>
<comment type="caution">
    <text evidence="1">The sequence shown here is derived from an EMBL/GenBank/DDBJ whole genome shotgun (WGS) entry which is preliminary data.</text>
</comment>
<reference evidence="1 2" key="1">
    <citation type="submission" date="2019-07" db="EMBL/GenBank/DDBJ databases">
        <title>Whole genome shotgun sequence of Rhizobium naphthalenivorans NBRC 107585.</title>
        <authorList>
            <person name="Hosoyama A."/>
            <person name="Uohara A."/>
            <person name="Ohji S."/>
            <person name="Ichikawa N."/>
        </authorList>
    </citation>
    <scope>NUCLEOTIDE SEQUENCE [LARGE SCALE GENOMIC DNA]</scope>
    <source>
        <strain evidence="1 2">NBRC 107585</strain>
    </source>
</reference>
<evidence type="ECO:0000313" key="1">
    <source>
        <dbReference type="EMBL" id="GEO87520.1"/>
    </source>
</evidence>
<gene>
    <name evidence="1" type="ORF">RNA01_44520</name>
</gene>
<dbReference type="OrthoDB" id="8373853at2"/>
<sequence length="63" mass="6938">MNITHTVARNIALKKAGLGFVVSHRRTAVPMSASSRQYDAPVLQLKVKHGRTEAGGCKIPRRR</sequence>
<dbReference type="AlphaFoldDB" id="A0A512HQ89"/>
<proteinExistence type="predicted"/>
<name>A0A512HQ89_9HYPH</name>